<evidence type="ECO:0000259" key="2">
    <source>
        <dbReference type="PROSITE" id="PS50105"/>
    </source>
</evidence>
<dbReference type="GO" id="GO:0005829">
    <property type="term" value="C:cytosol"/>
    <property type="evidence" value="ECO:0007669"/>
    <property type="project" value="TreeGrafter"/>
</dbReference>
<evidence type="ECO:0000313" key="3">
    <source>
        <dbReference type="EMBL" id="ORY48106.1"/>
    </source>
</evidence>
<sequence>MGRFDVFEVKGHGKNLRADGGIVAYAGWGFSSSIEGCVKLKAPKPLPRGAKIIAELAGMTSTYWTYGNKLNLEGKDKTATVHTQQFQKLQVEVKSFADGLVPDGSVLKYPFELALPSNGMFPSFEGTGGRVYYTLKITVTWSESLLRATTEDIEVPVFLFVPNNGVNKLLKSVSRFNHEVPPSQEKCGVSIRVPTTNFRPGDSVEADLAIYFTPFKIRMLQVSIRSEVRYLGPSNKEGIYKFPRPLSEINESFALIKVNNGDPALTRKLVLLIDPTLAQPSLESPLISVKTRLQVNIVCDNSESPNITLQVPLMIVPLMSSEDTQPLPDPSDLINQLALPPSPMSIASGSPRIIPRDPLSLPRGQSFSLDQSPLIRSYSNDFQSSSPVSPNFGPRRISEASMQQGLGVRTSFDGNASQSGSVPSSPTMSRTRSTRSSRGSPRVGYLDAIEAVKSELPSDPMSWTTQQVGMFVQATGAPEDVVQLFTGEDIDGSIFMSLTMEDLKTVLNIPMFSHRHRIMKAIQELENSIARKSSHSS</sequence>
<dbReference type="InterPro" id="IPR014752">
    <property type="entry name" value="Arrestin-like_C"/>
</dbReference>
<name>A0A1Y2CMF0_9FUNG</name>
<dbReference type="GO" id="GO:0031625">
    <property type="term" value="F:ubiquitin protein ligase binding"/>
    <property type="evidence" value="ECO:0007669"/>
    <property type="project" value="TreeGrafter"/>
</dbReference>
<dbReference type="Proteomes" id="UP000193642">
    <property type="component" value="Unassembled WGS sequence"/>
</dbReference>
<dbReference type="Pfam" id="PF07647">
    <property type="entry name" value="SAM_2"/>
    <property type="match status" value="1"/>
</dbReference>
<feature type="domain" description="SAM" evidence="2">
    <location>
        <begin position="463"/>
        <end position="528"/>
    </location>
</feature>
<dbReference type="SMART" id="SM00454">
    <property type="entry name" value="SAM"/>
    <property type="match status" value="1"/>
</dbReference>
<dbReference type="InterPro" id="IPR011021">
    <property type="entry name" value="Arrestin-like_N"/>
</dbReference>
<dbReference type="SUPFAM" id="SSF47769">
    <property type="entry name" value="SAM/Pointed domain"/>
    <property type="match status" value="1"/>
</dbReference>
<dbReference type="PANTHER" id="PTHR11188:SF17">
    <property type="entry name" value="FI21816P1"/>
    <property type="match status" value="1"/>
</dbReference>
<dbReference type="InterPro" id="IPR013761">
    <property type="entry name" value="SAM/pointed_sf"/>
</dbReference>
<evidence type="ECO:0000256" key="1">
    <source>
        <dbReference type="SAM" id="MobiDB-lite"/>
    </source>
</evidence>
<dbReference type="GO" id="GO:0030674">
    <property type="term" value="F:protein-macromolecule adaptor activity"/>
    <property type="evidence" value="ECO:0007669"/>
    <property type="project" value="TreeGrafter"/>
</dbReference>
<dbReference type="GO" id="GO:0070086">
    <property type="term" value="P:ubiquitin-dependent endocytosis"/>
    <property type="evidence" value="ECO:0007669"/>
    <property type="project" value="TreeGrafter"/>
</dbReference>
<dbReference type="PANTHER" id="PTHR11188">
    <property type="entry name" value="ARRESTIN DOMAIN CONTAINING PROTEIN"/>
    <property type="match status" value="1"/>
</dbReference>
<evidence type="ECO:0000313" key="4">
    <source>
        <dbReference type="Proteomes" id="UP000193642"/>
    </source>
</evidence>
<feature type="region of interest" description="Disordered" evidence="1">
    <location>
        <begin position="409"/>
        <end position="442"/>
    </location>
</feature>
<feature type="region of interest" description="Disordered" evidence="1">
    <location>
        <begin position="338"/>
        <end position="366"/>
    </location>
</feature>
<reference evidence="3 4" key="1">
    <citation type="submission" date="2016-07" db="EMBL/GenBank/DDBJ databases">
        <title>Pervasive Adenine N6-methylation of Active Genes in Fungi.</title>
        <authorList>
            <consortium name="DOE Joint Genome Institute"/>
            <person name="Mondo S.J."/>
            <person name="Dannebaum R.O."/>
            <person name="Kuo R.C."/>
            <person name="Labutti K."/>
            <person name="Haridas S."/>
            <person name="Kuo A."/>
            <person name="Salamov A."/>
            <person name="Ahrendt S.R."/>
            <person name="Lipzen A."/>
            <person name="Sullivan W."/>
            <person name="Andreopoulos W.B."/>
            <person name="Clum A."/>
            <person name="Lindquist E."/>
            <person name="Daum C."/>
            <person name="Ramamoorthy G.K."/>
            <person name="Gryganskyi A."/>
            <person name="Culley D."/>
            <person name="Magnuson J.K."/>
            <person name="James T.Y."/>
            <person name="O'Malley M.A."/>
            <person name="Stajich J.E."/>
            <person name="Spatafora J.W."/>
            <person name="Visel A."/>
            <person name="Grigoriev I.V."/>
        </authorList>
    </citation>
    <scope>NUCLEOTIDE SEQUENCE [LARGE SCALE GENOMIC DNA]</scope>
    <source>
        <strain evidence="3 4">JEL800</strain>
    </source>
</reference>
<dbReference type="EMBL" id="MCGO01000012">
    <property type="protein sequence ID" value="ORY48106.1"/>
    <property type="molecule type" value="Genomic_DNA"/>
</dbReference>
<organism evidence="3 4">
    <name type="scientific">Rhizoclosmatium globosum</name>
    <dbReference type="NCBI Taxonomy" id="329046"/>
    <lineage>
        <taxon>Eukaryota</taxon>
        <taxon>Fungi</taxon>
        <taxon>Fungi incertae sedis</taxon>
        <taxon>Chytridiomycota</taxon>
        <taxon>Chytridiomycota incertae sedis</taxon>
        <taxon>Chytridiomycetes</taxon>
        <taxon>Chytridiales</taxon>
        <taxon>Chytriomycetaceae</taxon>
        <taxon>Rhizoclosmatium</taxon>
    </lineage>
</organism>
<proteinExistence type="predicted"/>
<dbReference type="Gene3D" id="2.60.40.640">
    <property type="match status" value="1"/>
</dbReference>
<comment type="caution">
    <text evidence="3">The sequence shown here is derived from an EMBL/GenBank/DDBJ whole genome shotgun (WGS) entry which is preliminary data.</text>
</comment>
<dbReference type="Gene3D" id="1.10.150.50">
    <property type="entry name" value="Transcription Factor, Ets-1"/>
    <property type="match status" value="1"/>
</dbReference>
<dbReference type="OrthoDB" id="73680at2759"/>
<dbReference type="InterPro" id="IPR050357">
    <property type="entry name" value="Arrestin_domain-protein"/>
</dbReference>
<keyword evidence="4" id="KW-1185">Reference proteome</keyword>
<accession>A0A1Y2CMF0</accession>
<protein>
    <recommendedName>
        <fullName evidence="2">SAM domain-containing protein</fullName>
    </recommendedName>
</protein>
<dbReference type="PROSITE" id="PS50105">
    <property type="entry name" value="SAM_DOMAIN"/>
    <property type="match status" value="1"/>
</dbReference>
<gene>
    <name evidence="3" type="ORF">BCR33DRAFT_58632</name>
</gene>
<feature type="compositionally biased region" description="Low complexity" evidence="1">
    <location>
        <begin position="421"/>
        <end position="442"/>
    </location>
</feature>
<dbReference type="InterPro" id="IPR001660">
    <property type="entry name" value="SAM"/>
</dbReference>
<dbReference type="GO" id="GO:0005886">
    <property type="term" value="C:plasma membrane"/>
    <property type="evidence" value="ECO:0007669"/>
    <property type="project" value="TreeGrafter"/>
</dbReference>
<dbReference type="Pfam" id="PF00339">
    <property type="entry name" value="Arrestin_N"/>
    <property type="match status" value="1"/>
</dbReference>
<dbReference type="AlphaFoldDB" id="A0A1Y2CMF0"/>